<keyword evidence="4" id="KW-1185">Reference proteome</keyword>
<protein>
    <submittedName>
        <fullName evidence="3">Cohesin domain protein</fullName>
    </submittedName>
</protein>
<dbReference type="InterPro" id="IPR002102">
    <property type="entry name" value="Cohesin_dom"/>
</dbReference>
<proteinExistence type="predicted"/>
<accession>A0A5B9MF62</accession>
<gene>
    <name evidence="3" type="ORF">Mal15_22830</name>
</gene>
<dbReference type="InterPro" id="IPR018247">
    <property type="entry name" value="EF_Hand_1_Ca_BS"/>
</dbReference>
<dbReference type="Pfam" id="PF00963">
    <property type="entry name" value="Cohesin"/>
    <property type="match status" value="1"/>
</dbReference>
<dbReference type="InterPro" id="IPR016134">
    <property type="entry name" value="Dockerin_dom"/>
</dbReference>
<dbReference type="PROSITE" id="PS51766">
    <property type="entry name" value="DOCKERIN"/>
    <property type="match status" value="1"/>
</dbReference>
<feature type="domain" description="Dockerin" evidence="2">
    <location>
        <begin position="1302"/>
        <end position="1376"/>
    </location>
</feature>
<dbReference type="Gene3D" id="2.60.40.680">
    <property type="match status" value="1"/>
</dbReference>
<dbReference type="Gene3D" id="2.60.40.10">
    <property type="entry name" value="Immunoglobulins"/>
    <property type="match status" value="1"/>
</dbReference>
<dbReference type="InterPro" id="IPR008965">
    <property type="entry name" value="CBM2/CBM3_carb-bd_dom_sf"/>
</dbReference>
<dbReference type="PROSITE" id="PS00018">
    <property type="entry name" value="EF_HAND_1"/>
    <property type="match status" value="1"/>
</dbReference>
<dbReference type="InterPro" id="IPR036439">
    <property type="entry name" value="Dockerin_dom_sf"/>
</dbReference>
<dbReference type="KEGG" id="smam:Mal15_22830"/>
<dbReference type="Proteomes" id="UP000321353">
    <property type="component" value="Chromosome"/>
</dbReference>
<sequence>MTKRPRFESLEDRRVLAAFSGLITTDMTLTDPADPVTFTADTVIASGVKFEVGANVPVIIHDDVNISVDGMLTFNHSAGVEITDGSGGQNSGIVVNGSGTLDINDTDFTRRTVSNGFDRTRIAVLAGGKFMAADSRFDWDAITLEDGSLIADATATWVQGNEFNQTIRVPHTHLQDPSHLNANLRFEDIEILGGTLPSGESLNLNQIGTATTVDLRYVFPSGFEVQTNATLSINQDVSVLLREDQLFSVDGTLKFDNAAPFVVEDGFSGNASGISVSGTGTLDVINTDFARINSGNLQDIVRVNVDAGGRFKASDSQFDWDAINLAAGSVINDGATPWVVGNEFVQTISVPYQHLQDASRLSGNLRFEDIEILGGTLPSGEALNLNQIGTATTVDLRYVFPSGFEVQTNAMLSINQDVSVLLREDQLFSVDGTLKFDNAARLVVEDGYGGGEAGISVSGTGTLDVINTDFGRVNTGNLQDYIRINVAAGGAFKASDSLFDWDSIDLADGSLISGGSNPWVLRNEFLQPISLPYRHLQVASHLSDNLRFEDVAILDGSLPVGESLNLNQIGTATAADLRYIFPSGFTIREDALLSINEGVRTLLKENQQFNVDGTLRFDHAASLLIEDGYGVQTSGISVGATGSLDVVNTDFTRVNTGNASDKVRIFVRGNFHAEKSRLAWDQIEVDPAGSITLDRNEVDTPIQIDGSARTNIRINDFSNLLSNNTGIVLVGDPNGEVDLRYNYWGTTTPQQIDAKIMHQIDDADRPLAVYLPALPAPRAGFGEITGTKFNDLNNNGRRDAGEPGLGGVRMYVDINNDGQHDPGEPFSISAADDPNTTDVDETGNYRIIDLIEGSHVVREVVPTGYEQTFPVVDAVATTIGFDGIGPESGVTLPGVSDFQLAGAEFSGGTILNSGVPELNASGLFAYEVTSEEASVQFDRLIDSARFFFVHAGTTAATATAYGIDGAVLGQVTSQLATTNADPANFVTLDPGAPISRIVFGGGVIDQFTFTSTASDQSHLVHVGDEEVVGGIDFGNFQVTPTLVVTQFMATNNGFVAHFNHSLDDNDLNLYDGFDQSLGAADVVLQGATSGTVRGSLVLGDAGRTVTFIRTGGPLVPDHYTVTLRSAADGFNDDQGDLLDGNEDGTAGDDFSRTFEIATPAAEGVTLGIADFARGAGQDVHLPRNGDVGIPVTLSTGHDVSSVDFELAFDPTLLTVSGFHTDIAGAAAAFNLVAPGLARVTVSSPREFSAADGAFELGRFTASVPTSAPYTAKHVLDIRAAAVRDSAPLPALRPTRDDDGLHVAAYAGDSNASRSYTGGDVTHLQRVIVGLATGFADYKLADPRVIADIDHGGDLTGGDATLLQRVIIGVPVDQVPPIPGGVAPPPPSGPDPLIYLPTDLQASPTTTVSAPVMLKVTESDGITLSSVDLVIEFDPDKFDVANFRLGDLLQDAGFSDPAVNTQQEGIIRITMSTAGSTVLLPMDTTGSLLEFDMTVKSDAVYGASPINLRANFIDAISRTTTGVTDASVEELTLAPAPTNDSDDPVDGSIKVMPGVRQIVVNDGANNRSQITSLTIRFNTILDHATLDDAFELLNLDRNQSVGTIHVSAVDDIDQGQTVATLTFDGASTVPRSGSGAYGNSLADGNYHLVIRPEFVSQLGSGDEMTAPYSFGESPVDSFFRFYGDTDGDRDVDGQDYGRFGLSFLRNSSDPSFDPSMDSDGDGDVDGQDYGRFGLNFLKRV</sequence>
<dbReference type="GO" id="GO:0030246">
    <property type="term" value="F:carbohydrate binding"/>
    <property type="evidence" value="ECO:0007669"/>
    <property type="project" value="InterPro"/>
</dbReference>
<feature type="region of interest" description="Disordered" evidence="1">
    <location>
        <begin position="819"/>
        <end position="838"/>
    </location>
</feature>
<dbReference type="Gene3D" id="1.10.1330.10">
    <property type="entry name" value="Dockerin domain"/>
    <property type="match status" value="1"/>
</dbReference>
<evidence type="ECO:0000256" key="1">
    <source>
        <dbReference type="SAM" id="MobiDB-lite"/>
    </source>
</evidence>
<evidence type="ECO:0000313" key="4">
    <source>
        <dbReference type="Proteomes" id="UP000321353"/>
    </source>
</evidence>
<evidence type="ECO:0000313" key="3">
    <source>
        <dbReference type="EMBL" id="QEF98234.1"/>
    </source>
</evidence>
<dbReference type="EMBL" id="CP036264">
    <property type="protein sequence ID" value="QEF98234.1"/>
    <property type="molecule type" value="Genomic_DNA"/>
</dbReference>
<organism evidence="3 4">
    <name type="scientific">Stieleria maiorica</name>
    <dbReference type="NCBI Taxonomy" id="2795974"/>
    <lineage>
        <taxon>Bacteria</taxon>
        <taxon>Pseudomonadati</taxon>
        <taxon>Planctomycetota</taxon>
        <taxon>Planctomycetia</taxon>
        <taxon>Pirellulales</taxon>
        <taxon>Pirellulaceae</taxon>
        <taxon>Stieleria</taxon>
    </lineage>
</organism>
<dbReference type="SUPFAM" id="SSF117074">
    <property type="entry name" value="Hypothetical protein PA1324"/>
    <property type="match status" value="1"/>
</dbReference>
<dbReference type="SUPFAM" id="SSF49384">
    <property type="entry name" value="Carbohydrate-binding domain"/>
    <property type="match status" value="1"/>
</dbReference>
<dbReference type="GO" id="GO:0000272">
    <property type="term" value="P:polysaccharide catabolic process"/>
    <property type="evidence" value="ECO:0007669"/>
    <property type="project" value="InterPro"/>
</dbReference>
<evidence type="ECO:0000259" key="2">
    <source>
        <dbReference type="PROSITE" id="PS51766"/>
    </source>
</evidence>
<name>A0A5B9MF62_9BACT</name>
<dbReference type="InterPro" id="IPR013783">
    <property type="entry name" value="Ig-like_fold"/>
</dbReference>
<reference evidence="3 4" key="1">
    <citation type="submission" date="2019-02" db="EMBL/GenBank/DDBJ databases">
        <title>Planctomycetal bacteria perform biofilm scaping via a novel small molecule.</title>
        <authorList>
            <person name="Jeske O."/>
            <person name="Boedeker C."/>
            <person name="Wiegand S."/>
            <person name="Breitling P."/>
            <person name="Kallscheuer N."/>
            <person name="Jogler M."/>
            <person name="Rohde M."/>
            <person name="Petersen J."/>
            <person name="Medema M.H."/>
            <person name="Surup F."/>
            <person name="Jogler C."/>
        </authorList>
    </citation>
    <scope>NUCLEOTIDE SEQUENCE [LARGE SCALE GENOMIC DNA]</scope>
    <source>
        <strain evidence="3 4">Mal15</strain>
    </source>
</reference>